<gene>
    <name evidence="14" type="ORF">FM115_04450</name>
</gene>
<dbReference type="GeneID" id="96911741"/>
<reference evidence="14 15" key="1">
    <citation type="submission" date="2017-02" db="EMBL/GenBank/DDBJ databases">
        <authorList>
            <person name="Peterson S.W."/>
        </authorList>
    </citation>
    <scope>NUCLEOTIDE SEQUENCE [LARGE SCALE GENOMIC DNA]</scope>
    <source>
        <strain evidence="14 15">42ea</strain>
    </source>
</reference>
<dbReference type="GO" id="GO:0005886">
    <property type="term" value="C:plasma membrane"/>
    <property type="evidence" value="ECO:0007669"/>
    <property type="project" value="UniProtKB-SubCell"/>
</dbReference>
<feature type="transmembrane region" description="Helical" evidence="13">
    <location>
        <begin position="128"/>
        <end position="145"/>
    </location>
</feature>
<comment type="function">
    <text evidence="12">Catalyzes the acylation of glycosyl-4,4'-diaponeurosporenoate, i.e. the esterification of glucose at the C6'' position with the carboxyl group of the C(15) fatty acid 12-methyltetradecanoic acid, to yield staphyloxanthin. This is the last step in the biosynthesis of this orange pigment, present in most staphylococci strains.</text>
</comment>
<dbReference type="GO" id="GO:0016746">
    <property type="term" value="F:acyltransferase activity"/>
    <property type="evidence" value="ECO:0007669"/>
    <property type="project" value="UniProtKB-KW"/>
</dbReference>
<evidence type="ECO:0000256" key="9">
    <source>
        <dbReference type="ARBA" id="ARBA00023588"/>
    </source>
</evidence>
<dbReference type="EMBL" id="FUKW01000069">
    <property type="protein sequence ID" value="SJN28504.1"/>
    <property type="molecule type" value="Genomic_DNA"/>
</dbReference>
<evidence type="ECO:0000256" key="12">
    <source>
        <dbReference type="ARBA" id="ARBA00025324"/>
    </source>
</evidence>
<evidence type="ECO:0000256" key="7">
    <source>
        <dbReference type="ARBA" id="ARBA00023136"/>
    </source>
</evidence>
<evidence type="ECO:0000256" key="3">
    <source>
        <dbReference type="ARBA" id="ARBA00022679"/>
    </source>
</evidence>
<proteinExistence type="inferred from homology"/>
<evidence type="ECO:0000256" key="4">
    <source>
        <dbReference type="ARBA" id="ARBA00022692"/>
    </source>
</evidence>
<keyword evidence="8 14" id="KW-0012">Acyltransferase</keyword>
<comment type="similarity">
    <text evidence="10">Belongs to the acyltransferase CrtO family.</text>
</comment>
<keyword evidence="7 13" id="KW-0472">Membrane</keyword>
<name>A0A1R4J9B6_9LACT</name>
<accession>A0A1R4J9B6</accession>
<dbReference type="Proteomes" id="UP000195611">
    <property type="component" value="Unassembled WGS sequence"/>
</dbReference>
<protein>
    <recommendedName>
        <fullName evidence="11">Glycosyl-4,4'-diaponeurosporenoate acyltransferase</fullName>
    </recommendedName>
</protein>
<dbReference type="RefSeq" id="WP_087057722.1">
    <property type="nucleotide sequence ID" value="NZ_FUKW01000069.1"/>
</dbReference>
<keyword evidence="5" id="KW-0732">Signal</keyword>
<evidence type="ECO:0000256" key="2">
    <source>
        <dbReference type="ARBA" id="ARBA00022475"/>
    </source>
</evidence>
<keyword evidence="6 13" id="KW-1133">Transmembrane helix</keyword>
<sequence>MTLSQTVFLLFLNIGIWFIIHLSISISLLFLPKDLFIKNVVFQVLFKAHKWEKNGQLYDSAFLVKSWKDKVPDGASLFNLGYRKKQLPSTKKKDMEEFIMETKRAELTHWLIMLLAPAFFLWNPLWAAWINIIYALCSNVPFIMIQRYNRPRLERIQRLKIKRIDNRLS</sequence>
<comment type="pathway">
    <text evidence="9">Carotenoid biosynthesis; staphyloxanthin biosynthesis; staphyloxanthin from farnesyl diphosphate: step 5/5.</text>
</comment>
<keyword evidence="3 14" id="KW-0808">Transferase</keyword>
<evidence type="ECO:0000313" key="15">
    <source>
        <dbReference type="Proteomes" id="UP000195611"/>
    </source>
</evidence>
<dbReference type="InterPro" id="IPR044021">
    <property type="entry name" value="CrtO"/>
</dbReference>
<evidence type="ECO:0000256" key="6">
    <source>
        <dbReference type="ARBA" id="ARBA00022989"/>
    </source>
</evidence>
<comment type="subcellular location">
    <subcellularLocation>
        <location evidence="1">Cell membrane</location>
        <topology evidence="1">Single-pass membrane protein</topology>
    </subcellularLocation>
</comment>
<organism evidence="14 15">
    <name type="scientific">Marinilactibacillus psychrotolerans 42ea</name>
    <dbReference type="NCBI Taxonomy" id="1255609"/>
    <lineage>
        <taxon>Bacteria</taxon>
        <taxon>Bacillati</taxon>
        <taxon>Bacillota</taxon>
        <taxon>Bacilli</taxon>
        <taxon>Lactobacillales</taxon>
        <taxon>Carnobacteriaceae</taxon>
        <taxon>Marinilactibacillus</taxon>
    </lineage>
</organism>
<dbReference type="Pfam" id="PF18927">
    <property type="entry name" value="CrtO"/>
    <property type="match status" value="1"/>
</dbReference>
<evidence type="ECO:0000313" key="14">
    <source>
        <dbReference type="EMBL" id="SJN28504.1"/>
    </source>
</evidence>
<feature type="transmembrane region" description="Helical" evidence="13">
    <location>
        <begin position="6"/>
        <end position="31"/>
    </location>
</feature>
<keyword evidence="4 13" id="KW-0812">Transmembrane</keyword>
<evidence type="ECO:0000256" key="1">
    <source>
        <dbReference type="ARBA" id="ARBA00004162"/>
    </source>
</evidence>
<evidence type="ECO:0000256" key="13">
    <source>
        <dbReference type="SAM" id="Phobius"/>
    </source>
</evidence>
<evidence type="ECO:0000256" key="5">
    <source>
        <dbReference type="ARBA" id="ARBA00022729"/>
    </source>
</evidence>
<evidence type="ECO:0000256" key="8">
    <source>
        <dbReference type="ARBA" id="ARBA00023315"/>
    </source>
</evidence>
<keyword evidence="2" id="KW-1003">Cell membrane</keyword>
<evidence type="ECO:0000256" key="10">
    <source>
        <dbReference type="ARBA" id="ARBA00023603"/>
    </source>
</evidence>
<evidence type="ECO:0000256" key="11">
    <source>
        <dbReference type="ARBA" id="ARBA00023667"/>
    </source>
</evidence>
<dbReference type="UniPathway" id="UPA00029">
    <property type="reaction ID" value="UER00560"/>
</dbReference>
<dbReference type="AlphaFoldDB" id="A0A1R4J9B6"/>